<dbReference type="InterPro" id="IPR043733">
    <property type="entry name" value="DUF5677"/>
</dbReference>
<dbReference type="Pfam" id="PF18928">
    <property type="entry name" value="DUF5677"/>
    <property type="match status" value="1"/>
</dbReference>
<dbReference type="Proteomes" id="UP000199077">
    <property type="component" value="Chromosome I"/>
</dbReference>
<dbReference type="EMBL" id="LT629711">
    <property type="protein sequence ID" value="SDP61573.1"/>
    <property type="molecule type" value="Genomic_DNA"/>
</dbReference>
<reference evidence="2" key="1">
    <citation type="submission" date="2016-10" db="EMBL/GenBank/DDBJ databases">
        <authorList>
            <person name="Varghese N."/>
            <person name="Submissions S."/>
        </authorList>
    </citation>
    <scope>NUCLEOTIDE SEQUENCE [LARGE SCALE GENOMIC DNA]</scope>
    <source>
        <strain evidence="2">DSM 22329</strain>
    </source>
</reference>
<proteinExistence type="predicted"/>
<keyword evidence="2" id="KW-1185">Reference proteome</keyword>
<dbReference type="AlphaFoldDB" id="A0A1H0U5W3"/>
<name>A0A1H0U5W3_9MICO</name>
<accession>A0A1H0U5W3</accession>
<dbReference type="RefSeq" id="WP_157693095.1">
    <property type="nucleotide sequence ID" value="NZ_LT629711.1"/>
</dbReference>
<gene>
    <name evidence="1" type="ORF">SAMN04489867_3150</name>
</gene>
<sequence length="376" mass="41405">MSEKIAKGVPLLPATMQLVNFEQLALVSQVVGDSTTHESVRLLFNLAVNDFRDLLDDIETGSGRSAMRAARSVIEHAINLRTVTSSLAEASRYAEHLDLGPAMMVDLEPGADRLNAAARRKYTRALRKAGVASKRRFNAAVAEHGHWFSRNWTKRTLKDRATVAGLEHLYTYYKLGSLVSHGSAAGSLGTVFDSPNGFRIFRTGLSLELAPVAMWAGIAGYREVLSALQAVRPDLEVDAYSDGLDALDGLWAEYFTALAKIDRALWPTAPVEAPSAVLAFTQSKVRRWYLHLPMTGALIRAKTPDLPAWMEDRIDQLVDRIVTEQPDLFRPDQRWVTARVANVTVTPEAHAEAIPDTALFQSSPSGFVIRDLPSLD</sequence>
<evidence type="ECO:0000313" key="1">
    <source>
        <dbReference type="EMBL" id="SDP61573.1"/>
    </source>
</evidence>
<protein>
    <submittedName>
        <fullName evidence="1">Uncharacterized protein</fullName>
    </submittedName>
</protein>
<evidence type="ECO:0000313" key="2">
    <source>
        <dbReference type="Proteomes" id="UP000199077"/>
    </source>
</evidence>
<dbReference type="OrthoDB" id="5150245at2"/>
<organism evidence="1 2">
    <name type="scientific">Pedococcus dokdonensis</name>
    <dbReference type="NCBI Taxonomy" id="443156"/>
    <lineage>
        <taxon>Bacteria</taxon>
        <taxon>Bacillati</taxon>
        <taxon>Actinomycetota</taxon>
        <taxon>Actinomycetes</taxon>
        <taxon>Micrococcales</taxon>
        <taxon>Intrasporangiaceae</taxon>
        <taxon>Pedococcus</taxon>
    </lineage>
</organism>